<dbReference type="GO" id="GO:0043531">
    <property type="term" value="F:ADP binding"/>
    <property type="evidence" value="ECO:0007669"/>
    <property type="project" value="InterPro"/>
</dbReference>
<dbReference type="InterPro" id="IPR027417">
    <property type="entry name" value="P-loop_NTPase"/>
</dbReference>
<evidence type="ECO:0000259" key="6">
    <source>
        <dbReference type="Pfam" id="PF23559"/>
    </source>
</evidence>
<reference evidence="8" key="1">
    <citation type="submission" date="2020-05" db="EMBL/GenBank/DDBJ databases">
        <title>WGS assembly of Panicum virgatum.</title>
        <authorList>
            <person name="Lovell J.T."/>
            <person name="Jenkins J."/>
            <person name="Shu S."/>
            <person name="Juenger T.E."/>
            <person name="Schmutz J."/>
        </authorList>
    </citation>
    <scope>NUCLEOTIDE SEQUENCE</scope>
    <source>
        <strain evidence="8">AP13</strain>
    </source>
</reference>
<keyword evidence="9" id="KW-1185">Reference proteome</keyword>
<sequence length="927" mass="105366">MPITTEIITAPQVFGRETERDQVMEVLGVTATIDRIEEFDQVITQMGMPLTMGSTSAGSSKGKSTPRHQKKRKSTAASTCKAAKRLGNSSSSPKFVETTNLAGNVSVLPIFGIGGIGKTTLAQLIYNDERVRAHFTVRIWVCVSDLFDDERMTKEIVKTISEPNIDLSCDIGDLQVQLKEQLKSQKFLLVLDDIWLISQQQWEYFYAPLRRGLEGSMILVTTRHQNIAHLVATSSYEPVQLKGLPDDIFWEFFKECAFGRKLPESYPRLQEIGRKICFKLRGTPLAAKTLGRLLNSKLFEDHWSYIEGSELWEQPQKDGDILPALRLSYLYLPIELRRCFAFCSMFPKDYSFERHEIVDIWVAQGFIATEGRMRLEDVGGRYLDELKGRCLFQTDPKFLDQDRYVMHDLIHDTAQQASMHECLLMTDLRNEVIHEWCHMSVEVNVSKSLSTLGNILHLNKLRSLRFDTKLKVEMTWFSLLSNILFLSLRDCTLDGLPESICELSSLRYLDISHSHIKELPAKFWCLYSLQVVDARHSRLTTIHQDVTKLTNLRQLALPVKASVSLAKIPGLGNLSSLRNLSYFTVVRKNGVFQELNGMNQLRGTLCIRCNHTVRSNEEAAEARLVDKKYLKELNLYWRINPGISISRPGENEVIEGLCPYERIEHLKVHHFWGNRLPSWLNPKNLQNLRSLQLSDCLYFETLSNPYFASGTQGDSTGQHASSNTHCSNGIAFIAFSRLTCVSLVRCTGLKNLDQFLSPKNLPSLESISLDRCYDLESIPAEKFVGFVHLRDLKIKFCPRLVCSRPSEEIMVLPPSLRRLCIWGCGELDRSFPSCLQNLTSLIVLCLIECDNVESISLDSITCINTLRFLALKWCKELSSIGGSGVPSSVVYNHVFWCPKLSYDTGGSTRARNEEKEIRQWAGIADII</sequence>
<evidence type="ECO:0000313" key="8">
    <source>
        <dbReference type="EMBL" id="KAG2587472.1"/>
    </source>
</evidence>
<dbReference type="PANTHER" id="PTHR36766">
    <property type="entry name" value="PLANT BROAD-SPECTRUM MILDEW RESISTANCE PROTEIN RPW8"/>
    <property type="match status" value="1"/>
</dbReference>
<dbReference type="SUPFAM" id="SSF52540">
    <property type="entry name" value="P-loop containing nucleoside triphosphate hydrolases"/>
    <property type="match status" value="1"/>
</dbReference>
<dbReference type="PANTHER" id="PTHR36766:SF45">
    <property type="entry name" value="NB-ARC DOMAIN-CONTAINING PROTEIN"/>
    <property type="match status" value="1"/>
</dbReference>
<dbReference type="Gene3D" id="3.40.50.300">
    <property type="entry name" value="P-loop containing nucleotide triphosphate hydrolases"/>
    <property type="match status" value="1"/>
</dbReference>
<keyword evidence="3" id="KW-0611">Plant defense</keyword>
<evidence type="ECO:0000259" key="5">
    <source>
        <dbReference type="Pfam" id="PF00931"/>
    </source>
</evidence>
<dbReference type="Pfam" id="PF23559">
    <property type="entry name" value="WHD_DRP"/>
    <property type="match status" value="1"/>
</dbReference>
<keyword evidence="2" id="KW-0677">Repeat</keyword>
<dbReference type="OrthoDB" id="619825at2759"/>
<feature type="domain" description="NB-ARC" evidence="5">
    <location>
        <begin position="103"/>
        <end position="261"/>
    </location>
</feature>
<organism evidence="8 9">
    <name type="scientific">Panicum virgatum</name>
    <name type="common">Blackwell switchgrass</name>
    <dbReference type="NCBI Taxonomy" id="38727"/>
    <lineage>
        <taxon>Eukaryota</taxon>
        <taxon>Viridiplantae</taxon>
        <taxon>Streptophyta</taxon>
        <taxon>Embryophyta</taxon>
        <taxon>Tracheophyta</taxon>
        <taxon>Spermatophyta</taxon>
        <taxon>Magnoliopsida</taxon>
        <taxon>Liliopsida</taxon>
        <taxon>Poales</taxon>
        <taxon>Poaceae</taxon>
        <taxon>PACMAD clade</taxon>
        <taxon>Panicoideae</taxon>
        <taxon>Panicodae</taxon>
        <taxon>Paniceae</taxon>
        <taxon>Panicinae</taxon>
        <taxon>Panicum</taxon>
        <taxon>Panicum sect. Hiantes</taxon>
    </lineage>
</organism>
<dbReference type="InterPro" id="IPR056789">
    <property type="entry name" value="LRR_R13L1-DRL21"/>
</dbReference>
<evidence type="ECO:0000256" key="3">
    <source>
        <dbReference type="ARBA" id="ARBA00022821"/>
    </source>
</evidence>
<dbReference type="Proteomes" id="UP000823388">
    <property type="component" value="Chromosome 5N"/>
</dbReference>
<dbReference type="Pfam" id="PF00931">
    <property type="entry name" value="NB-ARC"/>
    <property type="match status" value="1"/>
</dbReference>
<feature type="compositionally biased region" description="Basic residues" evidence="4">
    <location>
        <begin position="64"/>
        <end position="74"/>
    </location>
</feature>
<accession>A0A8T0RMF4</accession>
<dbReference type="InterPro" id="IPR002182">
    <property type="entry name" value="NB-ARC"/>
</dbReference>
<evidence type="ECO:0000259" key="7">
    <source>
        <dbReference type="Pfam" id="PF25019"/>
    </source>
</evidence>
<dbReference type="GO" id="GO:0009626">
    <property type="term" value="P:plant-type hypersensitive response"/>
    <property type="evidence" value="ECO:0007669"/>
    <property type="project" value="UniProtKB-ARBA"/>
</dbReference>
<gene>
    <name evidence="8" type="ORF">PVAP13_5NG143800</name>
</gene>
<dbReference type="InterPro" id="IPR036388">
    <property type="entry name" value="WH-like_DNA-bd_sf"/>
</dbReference>
<evidence type="ECO:0000256" key="4">
    <source>
        <dbReference type="SAM" id="MobiDB-lite"/>
    </source>
</evidence>
<name>A0A8T0RMF4_PANVG</name>
<evidence type="ECO:0000256" key="2">
    <source>
        <dbReference type="ARBA" id="ARBA00022737"/>
    </source>
</evidence>
<dbReference type="SUPFAM" id="SSF52058">
    <property type="entry name" value="L domain-like"/>
    <property type="match status" value="1"/>
</dbReference>
<comment type="caution">
    <text evidence="8">The sequence shown here is derived from an EMBL/GenBank/DDBJ whole genome shotgun (WGS) entry which is preliminary data.</text>
</comment>
<dbReference type="Gene3D" id="1.10.10.10">
    <property type="entry name" value="Winged helix-like DNA-binding domain superfamily/Winged helix DNA-binding domain"/>
    <property type="match status" value="1"/>
</dbReference>
<dbReference type="EMBL" id="CM029046">
    <property type="protein sequence ID" value="KAG2587472.1"/>
    <property type="molecule type" value="Genomic_DNA"/>
</dbReference>
<keyword evidence="1" id="KW-0433">Leucine-rich repeat</keyword>
<dbReference type="InterPro" id="IPR042197">
    <property type="entry name" value="Apaf_helical"/>
</dbReference>
<feature type="compositionally biased region" description="Low complexity" evidence="4">
    <location>
        <begin position="53"/>
        <end position="63"/>
    </location>
</feature>
<evidence type="ECO:0000313" key="9">
    <source>
        <dbReference type="Proteomes" id="UP000823388"/>
    </source>
</evidence>
<dbReference type="AlphaFoldDB" id="A0A8T0RMF4"/>
<dbReference type="PRINTS" id="PR00364">
    <property type="entry name" value="DISEASERSIST"/>
</dbReference>
<evidence type="ECO:0000256" key="1">
    <source>
        <dbReference type="ARBA" id="ARBA00022614"/>
    </source>
</evidence>
<dbReference type="Gene3D" id="1.10.8.430">
    <property type="entry name" value="Helical domain of apoptotic protease-activating factors"/>
    <property type="match status" value="1"/>
</dbReference>
<dbReference type="GO" id="GO:0002758">
    <property type="term" value="P:innate immune response-activating signaling pathway"/>
    <property type="evidence" value="ECO:0007669"/>
    <property type="project" value="UniProtKB-ARBA"/>
</dbReference>
<feature type="domain" description="R13L1/DRL21-like LRR repeat region" evidence="7">
    <location>
        <begin position="593"/>
        <end position="702"/>
    </location>
</feature>
<feature type="domain" description="Disease resistance protein winged helix" evidence="6">
    <location>
        <begin position="345"/>
        <end position="412"/>
    </location>
</feature>
<protein>
    <recommendedName>
        <fullName evidence="10">NB-ARC domain-containing protein</fullName>
    </recommendedName>
</protein>
<dbReference type="GO" id="GO:0042742">
    <property type="term" value="P:defense response to bacterium"/>
    <property type="evidence" value="ECO:0007669"/>
    <property type="project" value="UniProtKB-ARBA"/>
</dbReference>
<dbReference type="InterPro" id="IPR058922">
    <property type="entry name" value="WHD_DRP"/>
</dbReference>
<dbReference type="Pfam" id="PF25019">
    <property type="entry name" value="LRR_R13L1-DRL21"/>
    <property type="match status" value="1"/>
</dbReference>
<evidence type="ECO:0008006" key="10">
    <source>
        <dbReference type="Google" id="ProtNLM"/>
    </source>
</evidence>
<dbReference type="InterPro" id="IPR032675">
    <property type="entry name" value="LRR_dom_sf"/>
</dbReference>
<feature type="region of interest" description="Disordered" evidence="4">
    <location>
        <begin position="50"/>
        <end position="91"/>
    </location>
</feature>
<proteinExistence type="predicted"/>
<dbReference type="Gene3D" id="3.80.10.10">
    <property type="entry name" value="Ribonuclease Inhibitor"/>
    <property type="match status" value="2"/>
</dbReference>
<dbReference type="FunFam" id="1.10.10.10:FF:000322">
    <property type="entry name" value="Probable disease resistance protein At1g63360"/>
    <property type="match status" value="1"/>
</dbReference>